<accession>A0A1E7YL00</accession>
<evidence type="ECO:0000313" key="2">
    <source>
        <dbReference type="Proteomes" id="UP000175616"/>
    </source>
</evidence>
<comment type="caution">
    <text evidence="1">The sequence shown here is derived from an EMBL/GenBank/DDBJ whole genome shotgun (WGS) entry which is preliminary data.</text>
</comment>
<proteinExistence type="predicted"/>
<dbReference type="RefSeq" id="WP_051620776.1">
    <property type="nucleotide sequence ID" value="NZ_CP133598.1"/>
</dbReference>
<gene>
    <name evidence="1" type="ORF">BAE27_11015</name>
</gene>
<dbReference type="EMBL" id="LZYE01000297">
    <property type="protein sequence ID" value="OFC30768.1"/>
    <property type="molecule type" value="Genomic_DNA"/>
</dbReference>
<evidence type="ECO:0000313" key="1">
    <source>
        <dbReference type="EMBL" id="OFC30768.1"/>
    </source>
</evidence>
<dbReference type="Proteomes" id="UP000175616">
    <property type="component" value="Unassembled WGS sequence"/>
</dbReference>
<dbReference type="AlphaFoldDB" id="A0A1E7YL00"/>
<protein>
    <submittedName>
        <fullName evidence="1">Uncharacterized protein</fullName>
    </submittedName>
</protein>
<sequence length="91" mass="9994">MNDVTKNIITRRPVSDPLTIKELTAILIKHYKKKTGHYEIGPEFAFTVGQGGPSSDKIMPTVMVGLSRIALVEVSEPTPMSVDAELAQKKK</sequence>
<name>A0A1E7YL00_9PROT</name>
<organism evidence="1 2">
    <name type="scientific">Acidithiobacillus caldus</name>
    <dbReference type="NCBI Taxonomy" id="33059"/>
    <lineage>
        <taxon>Bacteria</taxon>
        <taxon>Pseudomonadati</taxon>
        <taxon>Pseudomonadota</taxon>
        <taxon>Acidithiobacillia</taxon>
        <taxon>Acidithiobacillales</taxon>
        <taxon>Acidithiobacillaceae</taxon>
        <taxon>Acidithiobacillus</taxon>
    </lineage>
</organism>
<reference evidence="1 2" key="1">
    <citation type="submission" date="2016-06" db="EMBL/GenBank/DDBJ databases">
        <title>Gene turnover analysis identifies the evolutionary adaptation of the extremophile Acidithiobacillus caldus.</title>
        <authorList>
            <person name="Zhang X."/>
        </authorList>
    </citation>
    <scope>NUCLEOTIDE SEQUENCE [LARGE SCALE GENOMIC DNA]</scope>
    <source>
        <strain evidence="1 2">DX</strain>
    </source>
</reference>